<feature type="region of interest" description="Disordered" evidence="1">
    <location>
        <begin position="1"/>
        <end position="57"/>
    </location>
</feature>
<keyword evidence="2" id="KW-0472">Membrane</keyword>
<keyword evidence="2" id="KW-0812">Transmembrane</keyword>
<dbReference type="Pfam" id="PF12836">
    <property type="entry name" value="HHH_3"/>
    <property type="match status" value="1"/>
</dbReference>
<feature type="domain" description="Helix-hairpin-helix DNA-binding motif class 1" evidence="3">
    <location>
        <begin position="255"/>
        <end position="274"/>
    </location>
</feature>
<dbReference type="InterPro" id="IPR003583">
    <property type="entry name" value="Hlx-hairpin-Hlx_DNA-bd_motif"/>
</dbReference>
<evidence type="ECO:0000259" key="3">
    <source>
        <dbReference type="SMART" id="SM00278"/>
    </source>
</evidence>
<dbReference type="GO" id="GO:0003677">
    <property type="term" value="F:DNA binding"/>
    <property type="evidence" value="ECO:0007669"/>
    <property type="project" value="UniProtKB-KW"/>
</dbReference>
<sequence length="277" mass="27999">MARRTPTSGAGRLAAVLDPRPSGDDAPTVPIPLRPISLGPISRPPDPVPPTPSHSAGRLAAVADRWLPGSWRTARIDPGRPGALAVVLVGVVAAVVAAVGVWREAPRVEPVPELPTLVTTTAAAAAPVSTAAVAETLVVAVAGKVRRPGLVRVPPGSRVADVLDAAGGALSGADLSGVNLARKVSDGEQVAVGVPPAPDAAQAPVSGGEGGSPSGPLDLNSAGVEQLDGLPGVGPVTAQRIVEWRTRNGRFATVDQLREVEGIGERRFGQLRGLVRV</sequence>
<feature type="compositionally biased region" description="Low complexity" evidence="1">
    <location>
        <begin position="193"/>
        <end position="206"/>
    </location>
</feature>
<evidence type="ECO:0000256" key="2">
    <source>
        <dbReference type="SAM" id="Phobius"/>
    </source>
</evidence>
<organism evidence="4 5">
    <name type="scientific">Pseudonocardia charpentierae</name>
    <dbReference type="NCBI Taxonomy" id="3075545"/>
    <lineage>
        <taxon>Bacteria</taxon>
        <taxon>Bacillati</taxon>
        <taxon>Actinomycetota</taxon>
        <taxon>Actinomycetes</taxon>
        <taxon>Pseudonocardiales</taxon>
        <taxon>Pseudonocardiaceae</taxon>
        <taxon>Pseudonocardia</taxon>
    </lineage>
</organism>
<dbReference type="Gene3D" id="3.10.560.10">
    <property type="entry name" value="Outer membrane lipoprotein wza domain like"/>
    <property type="match status" value="1"/>
</dbReference>
<feature type="transmembrane region" description="Helical" evidence="2">
    <location>
        <begin position="122"/>
        <end position="142"/>
    </location>
</feature>
<dbReference type="EMBL" id="JAVREJ010000013">
    <property type="protein sequence ID" value="MDT0351552.1"/>
    <property type="molecule type" value="Genomic_DNA"/>
</dbReference>
<evidence type="ECO:0000313" key="4">
    <source>
        <dbReference type="EMBL" id="MDT0351552.1"/>
    </source>
</evidence>
<evidence type="ECO:0000313" key="5">
    <source>
        <dbReference type="Proteomes" id="UP001183202"/>
    </source>
</evidence>
<keyword evidence="4" id="KW-0238">DNA-binding</keyword>
<feature type="compositionally biased region" description="Pro residues" evidence="1">
    <location>
        <begin position="42"/>
        <end position="52"/>
    </location>
</feature>
<feature type="region of interest" description="Disordered" evidence="1">
    <location>
        <begin position="193"/>
        <end position="231"/>
    </location>
</feature>
<name>A0ABU2ND84_9PSEU</name>
<keyword evidence="2" id="KW-1133">Transmembrane helix</keyword>
<dbReference type="SUPFAM" id="SSF47781">
    <property type="entry name" value="RuvA domain 2-like"/>
    <property type="match status" value="1"/>
</dbReference>
<dbReference type="InterPro" id="IPR051675">
    <property type="entry name" value="Endo/Exo/Phosphatase_dom_1"/>
</dbReference>
<reference evidence="5" key="1">
    <citation type="submission" date="2023-07" db="EMBL/GenBank/DDBJ databases">
        <title>30 novel species of actinomycetes from the DSMZ collection.</title>
        <authorList>
            <person name="Nouioui I."/>
        </authorList>
    </citation>
    <scope>NUCLEOTIDE SEQUENCE [LARGE SCALE GENOMIC DNA]</scope>
    <source>
        <strain evidence="5">DSM 45834</strain>
    </source>
</reference>
<feature type="transmembrane region" description="Helical" evidence="2">
    <location>
        <begin position="82"/>
        <end position="102"/>
    </location>
</feature>
<dbReference type="SMART" id="SM00278">
    <property type="entry name" value="HhH1"/>
    <property type="match status" value="2"/>
</dbReference>
<dbReference type="Proteomes" id="UP001183202">
    <property type="component" value="Unassembled WGS sequence"/>
</dbReference>
<dbReference type="PANTHER" id="PTHR21180">
    <property type="entry name" value="ENDONUCLEASE/EXONUCLEASE/PHOSPHATASE FAMILY DOMAIN-CONTAINING PROTEIN 1"/>
    <property type="match status" value="1"/>
</dbReference>
<dbReference type="InterPro" id="IPR010994">
    <property type="entry name" value="RuvA_2-like"/>
</dbReference>
<evidence type="ECO:0000256" key="1">
    <source>
        <dbReference type="SAM" id="MobiDB-lite"/>
    </source>
</evidence>
<dbReference type="InterPro" id="IPR019554">
    <property type="entry name" value="Soluble_ligand-bd"/>
</dbReference>
<comment type="caution">
    <text evidence="4">The sequence shown here is derived from an EMBL/GenBank/DDBJ whole genome shotgun (WGS) entry which is preliminary data.</text>
</comment>
<dbReference type="RefSeq" id="WP_311557911.1">
    <property type="nucleotide sequence ID" value="NZ_JAVREJ010000013.1"/>
</dbReference>
<dbReference type="Gene3D" id="1.10.150.320">
    <property type="entry name" value="Photosystem II 12 kDa extrinsic protein"/>
    <property type="match status" value="1"/>
</dbReference>
<feature type="domain" description="Helix-hairpin-helix DNA-binding motif class 1" evidence="3">
    <location>
        <begin position="225"/>
        <end position="244"/>
    </location>
</feature>
<dbReference type="PANTHER" id="PTHR21180:SF32">
    <property type="entry name" value="ENDONUCLEASE_EXONUCLEASE_PHOSPHATASE FAMILY DOMAIN-CONTAINING PROTEIN 1"/>
    <property type="match status" value="1"/>
</dbReference>
<dbReference type="Pfam" id="PF10531">
    <property type="entry name" value="SLBB"/>
    <property type="match status" value="1"/>
</dbReference>
<gene>
    <name evidence="4" type="ORF">RM445_18650</name>
</gene>
<proteinExistence type="predicted"/>
<protein>
    <submittedName>
        <fullName evidence="4">ComEA family DNA-binding protein</fullName>
    </submittedName>
</protein>
<accession>A0ABU2ND84</accession>
<keyword evidence="5" id="KW-1185">Reference proteome</keyword>
<dbReference type="SUPFAM" id="SSF142984">
    <property type="entry name" value="Nqo1 middle domain-like"/>
    <property type="match status" value="1"/>
</dbReference>